<evidence type="ECO:0000313" key="2">
    <source>
        <dbReference type="Proteomes" id="UP000003688"/>
    </source>
</evidence>
<dbReference type="Proteomes" id="UP000003688">
    <property type="component" value="Unassembled WGS sequence"/>
</dbReference>
<evidence type="ECO:0000313" key="1">
    <source>
        <dbReference type="EMBL" id="EEF60712.1"/>
    </source>
</evidence>
<keyword evidence="2" id="KW-1185">Reference proteome</keyword>
<reference evidence="1 2" key="1">
    <citation type="journal article" date="2011" name="J. Bacteriol.">
        <title>Genome sequence of 'Pedosphaera parvula' Ellin514, an aerobic Verrucomicrobial isolate from pasture soil.</title>
        <authorList>
            <person name="Kant R."/>
            <person name="van Passel M.W."/>
            <person name="Sangwan P."/>
            <person name="Palva A."/>
            <person name="Lucas S."/>
            <person name="Copeland A."/>
            <person name="Lapidus A."/>
            <person name="Glavina Del Rio T."/>
            <person name="Dalin E."/>
            <person name="Tice H."/>
            <person name="Bruce D."/>
            <person name="Goodwin L."/>
            <person name="Pitluck S."/>
            <person name="Chertkov O."/>
            <person name="Larimer F.W."/>
            <person name="Land M.L."/>
            <person name="Hauser L."/>
            <person name="Brettin T.S."/>
            <person name="Detter J.C."/>
            <person name="Han S."/>
            <person name="de Vos W.M."/>
            <person name="Janssen P.H."/>
            <person name="Smidt H."/>
        </authorList>
    </citation>
    <scope>NUCLEOTIDE SEQUENCE [LARGE SCALE GENOMIC DNA]</scope>
    <source>
        <strain evidence="1 2">Ellin514</strain>
    </source>
</reference>
<name>B9XH77_PEDPL</name>
<dbReference type="RefSeq" id="WP_007415173.1">
    <property type="nucleotide sequence ID" value="NZ_ABOX02000014.1"/>
</dbReference>
<organism evidence="1 2">
    <name type="scientific">Pedosphaera parvula (strain Ellin514)</name>
    <dbReference type="NCBI Taxonomy" id="320771"/>
    <lineage>
        <taxon>Bacteria</taxon>
        <taxon>Pseudomonadati</taxon>
        <taxon>Verrucomicrobiota</taxon>
        <taxon>Pedosphaerae</taxon>
        <taxon>Pedosphaerales</taxon>
        <taxon>Pedosphaeraceae</taxon>
        <taxon>Pedosphaera</taxon>
    </lineage>
</organism>
<proteinExistence type="predicted"/>
<sequence>MAAASRLADFKLIYSGSVGALKRTVSLMLPWPFWGKLTAVWSPGLRVEAVSSGGKTWSQDRSVRSWEEARRELDYQIFKLSDFQVWERGNEGEMLAGLAPPEAAKCFWIGDDYLGLAVRFTPGFHMADFQPLRSLVMRITKGGTRLT</sequence>
<dbReference type="EMBL" id="ABOX02000014">
    <property type="protein sequence ID" value="EEF60712.1"/>
    <property type="molecule type" value="Genomic_DNA"/>
</dbReference>
<accession>B9XH77</accession>
<dbReference type="AlphaFoldDB" id="B9XH77"/>
<protein>
    <submittedName>
        <fullName evidence="1">Uncharacterized protein</fullName>
    </submittedName>
</protein>
<gene>
    <name evidence="1" type="ORF">Cflav_PD3570</name>
</gene>
<comment type="caution">
    <text evidence="1">The sequence shown here is derived from an EMBL/GenBank/DDBJ whole genome shotgun (WGS) entry which is preliminary data.</text>
</comment>